<evidence type="ECO:0000313" key="11">
    <source>
        <dbReference type="EnsemblPlants" id="Zm00001eb239100_P001"/>
    </source>
</evidence>
<organism evidence="10">
    <name type="scientific">Zea mays</name>
    <name type="common">Maize</name>
    <dbReference type="NCBI Taxonomy" id="4577"/>
    <lineage>
        <taxon>Eukaryota</taxon>
        <taxon>Viridiplantae</taxon>
        <taxon>Streptophyta</taxon>
        <taxon>Embryophyta</taxon>
        <taxon>Tracheophyta</taxon>
        <taxon>Spermatophyta</taxon>
        <taxon>Magnoliopsida</taxon>
        <taxon>Liliopsida</taxon>
        <taxon>Poales</taxon>
        <taxon>Poaceae</taxon>
        <taxon>PACMAD clade</taxon>
        <taxon>Panicoideae</taxon>
        <taxon>Andropogonodae</taxon>
        <taxon>Andropogoneae</taxon>
        <taxon>Tripsacinae</taxon>
        <taxon>Zea</taxon>
    </lineage>
</organism>
<reference evidence="11" key="3">
    <citation type="submission" date="2019-07" db="EMBL/GenBank/DDBJ databases">
        <authorList>
            <person name="Seetharam A."/>
            <person name="Woodhouse M."/>
            <person name="Cannon E."/>
        </authorList>
    </citation>
    <scope>NUCLEOTIDE SEQUENCE [LARGE SCALE GENOMIC DNA]</scope>
    <source>
        <strain evidence="11">cv. B73</strain>
    </source>
</reference>
<gene>
    <name evidence="11" type="primary">LOC103627031</name>
</gene>
<dbReference type="PANTHER" id="PTHR31506">
    <property type="entry name" value="BES1/BZR1 HOMOLOG PROTEIN 3-RELATED"/>
    <property type="match status" value="1"/>
</dbReference>
<evidence type="ECO:0000256" key="4">
    <source>
        <dbReference type="ARBA" id="ARBA00023015"/>
    </source>
</evidence>
<dbReference type="GO" id="GO:0003700">
    <property type="term" value="F:DNA-binding transcription factor activity"/>
    <property type="evidence" value="ECO:0007669"/>
    <property type="project" value="UniProtKB-UniRule"/>
</dbReference>
<protein>
    <recommendedName>
        <fullName evidence="7">Protein BZR1 homolog</fullName>
    </recommendedName>
    <alternativeName>
        <fullName evidence="7">Protein BRASSINAZOLE-RESISTANT 1 homolog</fullName>
    </alternativeName>
</protein>
<dbReference type="RefSeq" id="XP_008645603.3">
    <property type="nucleotide sequence ID" value="XM_008647381.3"/>
</dbReference>
<feature type="compositionally biased region" description="Gly residues" evidence="8">
    <location>
        <begin position="1"/>
        <end position="13"/>
    </location>
</feature>
<dbReference type="GO" id="GO:0009742">
    <property type="term" value="P:brassinosteroid mediated signaling pathway"/>
    <property type="evidence" value="ECO:0007669"/>
    <property type="project" value="UniProtKB-UniRule"/>
</dbReference>
<keyword evidence="2" id="KW-0341">Growth regulation</keyword>
<dbReference type="Gramene" id="Zm00001eb239100_T001">
    <property type="protein sequence ID" value="Zm00001eb239100_P001"/>
    <property type="gene ID" value="Zm00001eb239100"/>
</dbReference>
<evidence type="ECO:0000256" key="2">
    <source>
        <dbReference type="ARBA" id="ARBA00022604"/>
    </source>
</evidence>
<dbReference type="AlphaFoldDB" id="A0A2D0YVE2"/>
<proteinExistence type="evidence at transcript level"/>
<name>A0A2D0YVE2_MAIZE</name>
<accession>A0A2D0YVE2</accession>
<dbReference type="InterPro" id="IPR033264">
    <property type="entry name" value="BZR"/>
</dbReference>
<comment type="function">
    <text evidence="7">Functions in brassinosteroid signaling. May function as transcriptional repressor.</text>
</comment>
<dbReference type="Pfam" id="PF05687">
    <property type="entry name" value="BES1_N"/>
    <property type="match status" value="1"/>
</dbReference>
<feature type="compositionally biased region" description="Polar residues" evidence="8">
    <location>
        <begin position="123"/>
        <end position="133"/>
    </location>
</feature>
<evidence type="ECO:0000256" key="6">
    <source>
        <dbReference type="ARBA" id="ARBA00023163"/>
    </source>
</evidence>
<feature type="region of interest" description="Disordered" evidence="8">
    <location>
        <begin position="320"/>
        <end position="363"/>
    </location>
</feature>
<evidence type="ECO:0000256" key="1">
    <source>
        <dbReference type="ARBA" id="ARBA00005909"/>
    </source>
</evidence>
<evidence type="ECO:0000256" key="5">
    <source>
        <dbReference type="ARBA" id="ARBA00023125"/>
    </source>
</evidence>
<dbReference type="PANTHER" id="PTHR31506:SF18">
    <property type="entry name" value="PROTEIN BZR1 HOMOLOG"/>
    <property type="match status" value="1"/>
</dbReference>
<dbReference type="InterPro" id="IPR008540">
    <property type="entry name" value="BES1_N"/>
</dbReference>
<dbReference type="GO" id="GO:0003677">
    <property type="term" value="F:DNA binding"/>
    <property type="evidence" value="ECO:0007669"/>
    <property type="project" value="UniProtKB-UniRule"/>
</dbReference>
<reference evidence="10" key="2">
    <citation type="submission" date="2016-08" db="EMBL/GenBank/DDBJ databases">
        <authorList>
            <person name="Seilhamer J.J."/>
        </authorList>
    </citation>
    <scope>NUCLEOTIDE SEQUENCE</scope>
</reference>
<keyword evidence="3 7" id="KW-1070">Brassinosteroid signaling pathway</keyword>
<keyword evidence="6 7" id="KW-0804">Transcription</keyword>
<reference evidence="12" key="1">
    <citation type="journal article" date="2009" name="Science">
        <title>The B73 maize genome: complexity, diversity, and dynamics.</title>
        <authorList>
            <person name="Schnable P.S."/>
            <person name="Ware D."/>
            <person name="Fulton R.S."/>
            <person name="Stein J.C."/>
            <person name="Wei F."/>
            <person name="Pasternak S."/>
            <person name="Liang C."/>
            <person name="Zhang J."/>
            <person name="Fulton L."/>
            <person name="Graves T.A."/>
            <person name="Minx P."/>
            <person name="Reily A.D."/>
            <person name="Courtney L."/>
            <person name="Kruchowski S.S."/>
            <person name="Tomlinson C."/>
            <person name="Strong C."/>
            <person name="Delehaunty K."/>
            <person name="Fronick C."/>
            <person name="Courtney B."/>
            <person name="Rock S.M."/>
            <person name="Belter E."/>
            <person name="Du F."/>
            <person name="Kim K."/>
            <person name="Abbott R.M."/>
            <person name="Cotton M."/>
            <person name="Levy A."/>
            <person name="Marchetto P."/>
            <person name="Ochoa K."/>
            <person name="Jackson S.M."/>
            <person name="Gillam B."/>
            <person name="Chen W."/>
            <person name="Yan L."/>
            <person name="Higginbotham J."/>
            <person name="Cardenas M."/>
            <person name="Waligorski J."/>
            <person name="Applebaum E."/>
            <person name="Phelps L."/>
            <person name="Falcone J."/>
            <person name="Kanchi K."/>
            <person name="Thane T."/>
            <person name="Scimone A."/>
            <person name="Thane N."/>
            <person name="Henke J."/>
            <person name="Wang T."/>
            <person name="Ruppert J."/>
            <person name="Shah N."/>
            <person name="Rotter K."/>
            <person name="Hodges J."/>
            <person name="Ingenthron E."/>
            <person name="Cordes M."/>
            <person name="Kohlberg S."/>
            <person name="Sgro J."/>
            <person name="Delgado B."/>
            <person name="Mead K."/>
            <person name="Chinwalla A."/>
            <person name="Leonard S."/>
            <person name="Crouse K."/>
            <person name="Collura K."/>
            <person name="Kudrna D."/>
            <person name="Currie J."/>
            <person name="He R."/>
            <person name="Angelova A."/>
            <person name="Rajasekar S."/>
            <person name="Mueller T."/>
            <person name="Lomeli R."/>
            <person name="Scara G."/>
            <person name="Ko A."/>
            <person name="Delaney K."/>
            <person name="Wissotski M."/>
            <person name="Lopez G."/>
            <person name="Campos D."/>
            <person name="Braidotti M."/>
            <person name="Ashley E."/>
            <person name="Golser W."/>
            <person name="Kim H."/>
            <person name="Lee S."/>
            <person name="Lin J."/>
            <person name="Dujmic Z."/>
            <person name="Kim W."/>
            <person name="Talag J."/>
            <person name="Zuccolo A."/>
            <person name="Fan C."/>
            <person name="Sebastian A."/>
            <person name="Kramer M."/>
            <person name="Spiegel L."/>
            <person name="Nascimento L."/>
            <person name="Zutavern T."/>
            <person name="Miller B."/>
            <person name="Ambroise C."/>
            <person name="Muller S."/>
            <person name="Spooner W."/>
            <person name="Narechania A."/>
            <person name="Ren L."/>
            <person name="Wei S."/>
            <person name="Kumari S."/>
            <person name="Faga B."/>
            <person name="Levy M.J."/>
            <person name="McMahan L."/>
            <person name="Van Buren P."/>
            <person name="Vaughn M.W."/>
            <person name="Ying K."/>
            <person name="Yeh C.-T."/>
            <person name="Emrich S.J."/>
            <person name="Jia Y."/>
            <person name="Kalyanaraman A."/>
            <person name="Hsia A.-P."/>
            <person name="Barbazuk W.B."/>
            <person name="Baucom R.S."/>
            <person name="Brutnell T.P."/>
            <person name="Carpita N.C."/>
            <person name="Chaparro C."/>
            <person name="Chia J.-M."/>
            <person name="Deragon J.-M."/>
            <person name="Estill J.C."/>
            <person name="Fu Y."/>
            <person name="Jeddeloh J.A."/>
            <person name="Han Y."/>
            <person name="Lee H."/>
            <person name="Li P."/>
            <person name="Lisch D.R."/>
            <person name="Liu S."/>
            <person name="Liu Z."/>
            <person name="Nagel D.H."/>
            <person name="McCann M.C."/>
            <person name="SanMiguel P."/>
            <person name="Myers A.M."/>
            <person name="Nettleton D."/>
            <person name="Nguyen J."/>
            <person name="Penning B.W."/>
            <person name="Ponnala L."/>
            <person name="Schneider K.L."/>
            <person name="Schwartz D.C."/>
            <person name="Sharma A."/>
            <person name="Soderlund C."/>
            <person name="Springer N.M."/>
            <person name="Sun Q."/>
            <person name="Wang H."/>
            <person name="Waterman M."/>
            <person name="Westerman R."/>
            <person name="Wolfgruber T.K."/>
            <person name="Yang L."/>
            <person name="Yu Y."/>
            <person name="Zhang L."/>
            <person name="Zhou S."/>
            <person name="Zhu Q."/>
            <person name="Bennetzen J.L."/>
            <person name="Dawe R.K."/>
            <person name="Jiang J."/>
            <person name="Jiang N."/>
            <person name="Presting G.G."/>
            <person name="Wessler S.R."/>
            <person name="Aluru S."/>
            <person name="Martienssen R.A."/>
            <person name="Clifton S.W."/>
            <person name="McCombie W.R."/>
            <person name="Wing R.A."/>
            <person name="Wilson R.K."/>
        </authorList>
    </citation>
    <scope>NUCLEOTIDE SEQUENCE [LARGE SCALE GENOMIC DNA]</scope>
    <source>
        <strain evidence="12">cv. B73</strain>
    </source>
</reference>
<dbReference type="GO" id="GO:0005634">
    <property type="term" value="C:nucleus"/>
    <property type="evidence" value="ECO:0007669"/>
    <property type="project" value="UniProtKB-SubCell"/>
</dbReference>
<feature type="region of interest" description="Disordered" evidence="8">
    <location>
        <begin position="96"/>
        <end position="142"/>
    </location>
</feature>
<dbReference type="Proteomes" id="UP000007305">
    <property type="component" value="Chromosome 5"/>
</dbReference>
<dbReference type="EMBL" id="KX702326">
    <property type="protein sequence ID" value="ASX95011.1"/>
    <property type="molecule type" value="mRNA"/>
</dbReference>
<dbReference type="SMR" id="A0A2D0YVE2"/>
<dbReference type="ExpressionAtlas" id="A0A2D0YVE2">
    <property type="expression patterns" value="baseline"/>
</dbReference>
<feature type="region of interest" description="Disordered" evidence="8">
    <location>
        <begin position="1"/>
        <end position="43"/>
    </location>
</feature>
<dbReference type="OrthoDB" id="694679at2759"/>
<feature type="region of interest" description="Disordered" evidence="8">
    <location>
        <begin position="166"/>
        <end position="214"/>
    </location>
</feature>
<reference evidence="11" key="4">
    <citation type="submission" date="2021-05" db="UniProtKB">
        <authorList>
            <consortium name="EnsemblPlants"/>
        </authorList>
    </citation>
    <scope>IDENTIFICATION</scope>
    <source>
        <strain evidence="11">cv. B73</strain>
    </source>
</reference>
<evidence type="ECO:0000259" key="9">
    <source>
        <dbReference type="Pfam" id="PF05687"/>
    </source>
</evidence>
<comment type="similarity">
    <text evidence="1 7">Belongs to the BZR/LAT61 family.</text>
</comment>
<dbReference type="EnsemblPlants" id="Zm00001eb239100_T001">
    <property type="protein sequence ID" value="Zm00001eb239100_P001"/>
    <property type="gene ID" value="Zm00001eb239100"/>
</dbReference>
<dbReference type="GeneID" id="103627031"/>
<evidence type="ECO:0000313" key="12">
    <source>
        <dbReference type="Proteomes" id="UP000007305"/>
    </source>
</evidence>
<evidence type="ECO:0000313" key="10">
    <source>
        <dbReference type="EMBL" id="ASX95011.1"/>
    </source>
</evidence>
<sequence length="363" mass="38163">MMVKGVGAGGSAGDEGWARVADGSGKATVRKPSWRERENNRRRERRRRVIWSRIFAGLRKHGNYALPRQCDNNIVLMALCEEAGWTVEADGTIYRRGSKSPAGDQHKADNGGSAQVNPGGASYVQSRASSPSRITLGGGGSSGGAVPVPVWLKNLSKQLSGSSYPKYIASSSSSNAPATPENRYPSSSRLRFRKMARSSPSPSTPTPSPTTASSVLAPWAAGAGASRYSFQASTPPLMSVSPITGRAPGPDTVNLLAGFQISTAAANKAPNYSSFAEPGSGPRSTSFSSWMFPPLPGRSRSGASAAVCGRGAEMMSPLGFSFRTSGGEQAGTREDEDVMTENPADEEGLELTLGNAWTRKDRA</sequence>
<keyword evidence="12" id="KW-1185">Reference proteome</keyword>
<evidence type="ECO:0000256" key="8">
    <source>
        <dbReference type="SAM" id="MobiDB-lite"/>
    </source>
</evidence>
<keyword evidence="5 7" id="KW-0238">DNA-binding</keyword>
<evidence type="ECO:0000256" key="3">
    <source>
        <dbReference type="ARBA" id="ARBA00022626"/>
    </source>
</evidence>
<feature type="compositionally biased region" description="Acidic residues" evidence="8">
    <location>
        <begin position="334"/>
        <end position="349"/>
    </location>
</feature>
<comment type="subcellular location">
    <subcellularLocation>
        <location evidence="7">Nucleus</location>
    </subcellularLocation>
</comment>
<dbReference type="GO" id="GO:0006351">
    <property type="term" value="P:DNA-templated transcription"/>
    <property type="evidence" value="ECO:0007669"/>
    <property type="project" value="InterPro"/>
</dbReference>
<dbReference type="KEGG" id="zma:103627031"/>
<keyword evidence="4 7" id="KW-0805">Transcription regulation</keyword>
<feature type="domain" description="BES1/BZR1 plant transcription factor N-terminal" evidence="9">
    <location>
        <begin position="28"/>
        <end position="111"/>
    </location>
</feature>
<evidence type="ECO:0000256" key="7">
    <source>
        <dbReference type="RuleBase" id="RU369040"/>
    </source>
</evidence>